<evidence type="ECO:0000313" key="1">
    <source>
        <dbReference type="EMBL" id="KAK7031867.1"/>
    </source>
</evidence>
<feature type="non-terminal residue" evidence="1">
    <location>
        <position position="128"/>
    </location>
</feature>
<dbReference type="Pfam" id="PF11327">
    <property type="entry name" value="Egh16-like"/>
    <property type="match status" value="1"/>
</dbReference>
<organism evidence="1 2">
    <name type="scientific">Favolaschia claudopus</name>
    <dbReference type="NCBI Taxonomy" id="2862362"/>
    <lineage>
        <taxon>Eukaryota</taxon>
        <taxon>Fungi</taxon>
        <taxon>Dikarya</taxon>
        <taxon>Basidiomycota</taxon>
        <taxon>Agaricomycotina</taxon>
        <taxon>Agaricomycetes</taxon>
        <taxon>Agaricomycetidae</taxon>
        <taxon>Agaricales</taxon>
        <taxon>Marasmiineae</taxon>
        <taxon>Mycenaceae</taxon>
        <taxon>Favolaschia</taxon>
    </lineage>
</organism>
<name>A0AAW0C0F3_9AGAR</name>
<dbReference type="InterPro" id="IPR021476">
    <property type="entry name" value="Egh16-like"/>
</dbReference>
<evidence type="ECO:0000313" key="2">
    <source>
        <dbReference type="Proteomes" id="UP001362999"/>
    </source>
</evidence>
<comment type="caution">
    <text evidence="1">The sequence shown here is derived from an EMBL/GenBank/DDBJ whole genome shotgun (WGS) entry which is preliminary data.</text>
</comment>
<keyword evidence="2" id="KW-1185">Reference proteome</keyword>
<proteinExistence type="predicted"/>
<sequence length="128" mass="12814">QRNDAQRPSDDKPCGTVDIASNIDKAVGIPVAVGEDGTSGAFHMTNFNGGADGSRTVFVMIGPTGTGKNFVKADVTTNGDPAPKEATGSNLITIALPAGTKCTGAKEKNLCPVSVKSTAGFGACTVAS</sequence>
<feature type="non-terminal residue" evidence="1">
    <location>
        <position position="1"/>
    </location>
</feature>
<reference evidence="1 2" key="1">
    <citation type="journal article" date="2024" name="J Genomics">
        <title>Draft genome sequencing and assembly of Favolaschia claudopus CIRM-BRFM 2984 isolated from oak limbs.</title>
        <authorList>
            <person name="Navarro D."/>
            <person name="Drula E."/>
            <person name="Chaduli D."/>
            <person name="Cazenave R."/>
            <person name="Ahrendt S."/>
            <person name="Wang J."/>
            <person name="Lipzen A."/>
            <person name="Daum C."/>
            <person name="Barry K."/>
            <person name="Grigoriev I.V."/>
            <person name="Favel A."/>
            <person name="Rosso M.N."/>
            <person name="Martin F."/>
        </authorList>
    </citation>
    <scope>NUCLEOTIDE SEQUENCE [LARGE SCALE GENOMIC DNA]</scope>
    <source>
        <strain evidence="1 2">CIRM-BRFM 2984</strain>
    </source>
</reference>
<gene>
    <name evidence="1" type="ORF">R3P38DRAFT_2425707</name>
</gene>
<protein>
    <submittedName>
        <fullName evidence="1">Uncharacterized protein</fullName>
    </submittedName>
</protein>
<dbReference type="Proteomes" id="UP001362999">
    <property type="component" value="Unassembled WGS sequence"/>
</dbReference>
<dbReference type="AlphaFoldDB" id="A0AAW0C0F3"/>
<accession>A0AAW0C0F3</accession>
<dbReference type="EMBL" id="JAWWNJ010000024">
    <property type="protein sequence ID" value="KAK7031867.1"/>
    <property type="molecule type" value="Genomic_DNA"/>
</dbReference>